<comment type="caution">
    <text evidence="3">The sequence shown here is derived from an EMBL/GenBank/DDBJ whole genome shotgun (WGS) entry which is preliminary data.</text>
</comment>
<dbReference type="EC" id="5.6.2.3" evidence="1"/>
<dbReference type="Gene3D" id="3.40.50.300">
    <property type="entry name" value="P-loop containing nucleotide triphosphate hydrolases"/>
    <property type="match status" value="1"/>
</dbReference>
<keyword evidence="1" id="KW-0233">DNA recombination</keyword>
<feature type="domain" description="DNA helicase Pif1-like DEAD-box helicase" evidence="2">
    <location>
        <begin position="83"/>
        <end position="195"/>
    </location>
</feature>
<keyword evidence="1" id="KW-0347">Helicase</keyword>
<keyword evidence="1" id="KW-0067">ATP-binding</keyword>
<keyword evidence="1" id="KW-0378">Hydrolase</keyword>
<proteinExistence type="inferred from homology"/>
<dbReference type="EMBL" id="AVOT02063010">
    <property type="protein sequence ID" value="MBW0555858.1"/>
    <property type="molecule type" value="Genomic_DNA"/>
</dbReference>
<evidence type="ECO:0000313" key="4">
    <source>
        <dbReference type="Proteomes" id="UP000765509"/>
    </source>
</evidence>
<protein>
    <recommendedName>
        <fullName evidence="1">ATP-dependent DNA helicase</fullName>
        <ecNumber evidence="1">5.6.2.3</ecNumber>
    </recommendedName>
</protein>
<dbReference type="GO" id="GO:0043139">
    <property type="term" value="F:5'-3' DNA helicase activity"/>
    <property type="evidence" value="ECO:0007669"/>
    <property type="project" value="UniProtKB-EC"/>
</dbReference>
<accession>A0A9Q3PBC6</accession>
<dbReference type="GO" id="GO:0006281">
    <property type="term" value="P:DNA repair"/>
    <property type="evidence" value="ECO:0007669"/>
    <property type="project" value="UniProtKB-KW"/>
</dbReference>
<sequence>MGTLSDDCKFKLPESSIISYPSPQDIQNYCLYLIQQELALLDTGFAQVGIHLILPYFRKFEQYDARKSFCMGIEGKAYKAETLTEEQTTIYNNVLQVIISGSQYLGFIDGPGGSGKTYLLNCLIHKCKEHNMKVESVSASGIAALLLDNGTTAHTEFAIPLTVHKDSVCSWMPKDACSSHLKSVDIIIWDEISMQLNVSIVHSGT</sequence>
<dbReference type="Pfam" id="PF05970">
    <property type="entry name" value="PIF1"/>
    <property type="match status" value="1"/>
</dbReference>
<dbReference type="OrthoDB" id="2506889at2759"/>
<dbReference type="GO" id="GO:0016787">
    <property type="term" value="F:hydrolase activity"/>
    <property type="evidence" value="ECO:0007669"/>
    <property type="project" value="UniProtKB-KW"/>
</dbReference>
<name>A0A9Q3PBC6_9BASI</name>
<evidence type="ECO:0000259" key="2">
    <source>
        <dbReference type="Pfam" id="PF05970"/>
    </source>
</evidence>
<dbReference type="GO" id="GO:0000723">
    <property type="term" value="P:telomere maintenance"/>
    <property type="evidence" value="ECO:0007669"/>
    <property type="project" value="InterPro"/>
</dbReference>
<comment type="cofactor">
    <cofactor evidence="1">
        <name>Mg(2+)</name>
        <dbReference type="ChEBI" id="CHEBI:18420"/>
    </cofactor>
</comment>
<dbReference type="PANTHER" id="PTHR10492:SF57">
    <property type="entry name" value="ATP-DEPENDENT DNA HELICASE"/>
    <property type="match status" value="1"/>
</dbReference>
<comment type="similarity">
    <text evidence="1">Belongs to the helicase family.</text>
</comment>
<dbReference type="InterPro" id="IPR027417">
    <property type="entry name" value="P-loop_NTPase"/>
</dbReference>
<dbReference type="GO" id="GO:0006310">
    <property type="term" value="P:DNA recombination"/>
    <property type="evidence" value="ECO:0007669"/>
    <property type="project" value="UniProtKB-KW"/>
</dbReference>
<keyword evidence="1" id="KW-0227">DNA damage</keyword>
<dbReference type="Proteomes" id="UP000765509">
    <property type="component" value="Unassembled WGS sequence"/>
</dbReference>
<gene>
    <name evidence="3" type="ORF">O181_095573</name>
</gene>
<dbReference type="PANTHER" id="PTHR10492">
    <property type="match status" value="1"/>
</dbReference>
<reference evidence="3" key="1">
    <citation type="submission" date="2021-03" db="EMBL/GenBank/DDBJ databases">
        <title>Draft genome sequence of rust myrtle Austropuccinia psidii MF-1, a brazilian biotype.</title>
        <authorList>
            <person name="Quecine M.C."/>
            <person name="Pachon D.M.R."/>
            <person name="Bonatelli M.L."/>
            <person name="Correr F.H."/>
            <person name="Franceschini L.M."/>
            <person name="Leite T.F."/>
            <person name="Margarido G.R.A."/>
            <person name="Almeida C.A."/>
            <person name="Ferrarezi J.A."/>
            <person name="Labate C.A."/>
        </authorList>
    </citation>
    <scope>NUCLEOTIDE SEQUENCE</scope>
    <source>
        <strain evidence="3">MF-1</strain>
    </source>
</reference>
<evidence type="ECO:0000313" key="3">
    <source>
        <dbReference type="EMBL" id="MBW0555858.1"/>
    </source>
</evidence>
<comment type="catalytic activity">
    <reaction evidence="1">
        <text>ATP + H2O = ADP + phosphate + H(+)</text>
        <dbReference type="Rhea" id="RHEA:13065"/>
        <dbReference type="ChEBI" id="CHEBI:15377"/>
        <dbReference type="ChEBI" id="CHEBI:15378"/>
        <dbReference type="ChEBI" id="CHEBI:30616"/>
        <dbReference type="ChEBI" id="CHEBI:43474"/>
        <dbReference type="ChEBI" id="CHEBI:456216"/>
        <dbReference type="EC" id="5.6.2.3"/>
    </reaction>
</comment>
<dbReference type="SUPFAM" id="SSF52540">
    <property type="entry name" value="P-loop containing nucleoside triphosphate hydrolases"/>
    <property type="match status" value="1"/>
</dbReference>
<keyword evidence="1" id="KW-0234">DNA repair</keyword>
<evidence type="ECO:0000256" key="1">
    <source>
        <dbReference type="RuleBase" id="RU363044"/>
    </source>
</evidence>
<keyword evidence="4" id="KW-1185">Reference proteome</keyword>
<dbReference type="GO" id="GO:0005524">
    <property type="term" value="F:ATP binding"/>
    <property type="evidence" value="ECO:0007669"/>
    <property type="project" value="UniProtKB-KW"/>
</dbReference>
<organism evidence="3 4">
    <name type="scientific">Austropuccinia psidii MF-1</name>
    <dbReference type="NCBI Taxonomy" id="1389203"/>
    <lineage>
        <taxon>Eukaryota</taxon>
        <taxon>Fungi</taxon>
        <taxon>Dikarya</taxon>
        <taxon>Basidiomycota</taxon>
        <taxon>Pucciniomycotina</taxon>
        <taxon>Pucciniomycetes</taxon>
        <taxon>Pucciniales</taxon>
        <taxon>Sphaerophragmiaceae</taxon>
        <taxon>Austropuccinia</taxon>
    </lineage>
</organism>
<dbReference type="InterPro" id="IPR010285">
    <property type="entry name" value="DNA_helicase_pif1-like_DEAD"/>
</dbReference>
<dbReference type="AlphaFoldDB" id="A0A9Q3PBC6"/>
<keyword evidence="1" id="KW-0547">Nucleotide-binding</keyword>